<evidence type="ECO:0000313" key="1">
    <source>
        <dbReference type="EMBL" id="VTJ86352.1"/>
    </source>
</evidence>
<proteinExistence type="predicted"/>
<protein>
    <submittedName>
        <fullName evidence="1">Uncharacterized protein</fullName>
    </submittedName>
</protein>
<dbReference type="EMBL" id="CABDUW010002331">
    <property type="protein sequence ID" value="VTJ86352.1"/>
    <property type="molecule type" value="Genomic_DNA"/>
</dbReference>
<accession>A0A5E4CZG5</accession>
<gene>
    <name evidence="1" type="ORF">MONAX_5E016285</name>
</gene>
<keyword evidence="2" id="KW-1185">Reference proteome</keyword>
<sequence>MGRLNSLWIQMQQGWGANDTGTRELRSQELLRRHVAAWSPPPGDVTALTAVALKKGCSRMLSRWAAALRDAALQV</sequence>
<reference evidence="1" key="1">
    <citation type="submission" date="2019-04" db="EMBL/GenBank/DDBJ databases">
        <authorList>
            <person name="Alioto T."/>
            <person name="Alioto T."/>
        </authorList>
    </citation>
    <scope>NUCLEOTIDE SEQUENCE [LARGE SCALE GENOMIC DNA]</scope>
</reference>
<dbReference type="Proteomes" id="UP000335636">
    <property type="component" value="Unassembled WGS sequence"/>
</dbReference>
<comment type="caution">
    <text evidence="1">The sequence shown here is derived from an EMBL/GenBank/DDBJ whole genome shotgun (WGS) entry which is preliminary data.</text>
</comment>
<evidence type="ECO:0000313" key="2">
    <source>
        <dbReference type="Proteomes" id="UP000335636"/>
    </source>
</evidence>
<dbReference type="AlphaFoldDB" id="A0A5E4CZG5"/>
<organism evidence="1 2">
    <name type="scientific">Marmota monax</name>
    <name type="common">Woodchuck</name>
    <dbReference type="NCBI Taxonomy" id="9995"/>
    <lineage>
        <taxon>Eukaryota</taxon>
        <taxon>Metazoa</taxon>
        <taxon>Chordata</taxon>
        <taxon>Craniata</taxon>
        <taxon>Vertebrata</taxon>
        <taxon>Euteleostomi</taxon>
        <taxon>Mammalia</taxon>
        <taxon>Eutheria</taxon>
        <taxon>Euarchontoglires</taxon>
        <taxon>Glires</taxon>
        <taxon>Rodentia</taxon>
        <taxon>Sciuromorpha</taxon>
        <taxon>Sciuridae</taxon>
        <taxon>Xerinae</taxon>
        <taxon>Marmotini</taxon>
        <taxon>Marmota</taxon>
    </lineage>
</organism>
<name>A0A5E4CZG5_MARMO</name>